<evidence type="ECO:0000313" key="3">
    <source>
        <dbReference type="Proteomes" id="UP000238034"/>
    </source>
</evidence>
<evidence type="ECO:0008006" key="4">
    <source>
        <dbReference type="Google" id="ProtNLM"/>
    </source>
</evidence>
<dbReference type="RefSeq" id="WP_106295337.1">
    <property type="nucleotide sequence ID" value="NZ_PVTH01000014.1"/>
</dbReference>
<comment type="caution">
    <text evidence="2">The sequence shown here is derived from an EMBL/GenBank/DDBJ whole genome shotgun (WGS) entry which is preliminary data.</text>
</comment>
<accession>A0A2T0TSN6</accession>
<dbReference type="AlphaFoldDB" id="A0A2T0TSN6"/>
<reference evidence="2 3" key="1">
    <citation type="submission" date="2018-03" db="EMBL/GenBank/DDBJ databases">
        <title>Genomic Encyclopedia of Type Strains, Phase III (KMG-III): the genomes of soil and plant-associated and newly described type strains.</title>
        <authorList>
            <person name="Whitman W."/>
        </authorList>
    </citation>
    <scope>NUCLEOTIDE SEQUENCE [LARGE SCALE GENOMIC DNA]</scope>
    <source>
        <strain evidence="2 3">CGMCC 1.9313</strain>
    </source>
</reference>
<feature type="signal peptide" evidence="1">
    <location>
        <begin position="1"/>
        <end position="22"/>
    </location>
</feature>
<evidence type="ECO:0000256" key="1">
    <source>
        <dbReference type="SAM" id="SignalP"/>
    </source>
</evidence>
<proteinExistence type="predicted"/>
<evidence type="ECO:0000313" key="2">
    <source>
        <dbReference type="EMBL" id="PRY48548.1"/>
    </source>
</evidence>
<protein>
    <recommendedName>
        <fullName evidence="4">Membrane or secreted protein</fullName>
    </recommendedName>
</protein>
<feature type="chain" id="PRO_5015579830" description="Membrane or secreted protein" evidence="1">
    <location>
        <begin position="23"/>
        <end position="239"/>
    </location>
</feature>
<keyword evidence="3" id="KW-1185">Reference proteome</keyword>
<dbReference type="Gene3D" id="2.40.128.490">
    <property type="entry name" value="Uncharacterised protein PF14869, DUF4488"/>
    <property type="match status" value="1"/>
</dbReference>
<organism evidence="2 3">
    <name type="scientific">Arcticibacter pallidicorallinus</name>
    <dbReference type="NCBI Taxonomy" id="1259464"/>
    <lineage>
        <taxon>Bacteria</taxon>
        <taxon>Pseudomonadati</taxon>
        <taxon>Bacteroidota</taxon>
        <taxon>Sphingobacteriia</taxon>
        <taxon>Sphingobacteriales</taxon>
        <taxon>Sphingobacteriaceae</taxon>
        <taxon>Arcticibacter</taxon>
    </lineage>
</organism>
<name>A0A2T0TSN6_9SPHI</name>
<dbReference type="OrthoDB" id="706756at2"/>
<gene>
    <name evidence="2" type="ORF">B0I27_1147</name>
</gene>
<sequence length="239" mass="26586">MKKKCILGVVLLVVTVLKAASAQLNSTAITGAWQIKEAGIEQLLIFQDGFFFHTAYNRSEKQFVYSHGGKYTPEGDALNIQVLFNSSDKVEVGKQFNTKYSIAGHTLKISLKGKMQNWNRLDDSSAPLAGVWRITSRMQDGKLTPIHQTGSRQTYKVLSGTRFQWAAIDPEKKEFSGTGGGSYTFVNGKYTETIEFFSRDSSRVGASLSFDGKLENGEWHHSGLSSKGAPIYEIWSRVR</sequence>
<dbReference type="Proteomes" id="UP000238034">
    <property type="component" value="Unassembled WGS sequence"/>
</dbReference>
<keyword evidence="1" id="KW-0732">Signal</keyword>
<dbReference type="EMBL" id="PVTH01000014">
    <property type="protein sequence ID" value="PRY48548.1"/>
    <property type="molecule type" value="Genomic_DNA"/>
</dbReference>